<reference evidence="2" key="1">
    <citation type="submission" date="2017-06" db="EMBL/GenBank/DDBJ databases">
        <authorList>
            <person name="Varghese N."/>
            <person name="Submissions S."/>
        </authorList>
    </citation>
    <scope>NUCLEOTIDE SEQUENCE [LARGE SCALE GENOMIC DNA]</scope>
    <source>
        <strain evidence="2">NKM1</strain>
    </source>
</reference>
<dbReference type="SUPFAM" id="SSF56281">
    <property type="entry name" value="Metallo-hydrolase/oxidoreductase"/>
    <property type="match status" value="1"/>
</dbReference>
<gene>
    <name evidence="1" type="ORF">SAMN06296052_12164</name>
</gene>
<dbReference type="PANTHER" id="PTHR30619">
    <property type="entry name" value="DNA INTERNALIZATION/COMPETENCE PROTEIN COMEC/REC2"/>
    <property type="match status" value="1"/>
</dbReference>
<evidence type="ECO:0000313" key="1">
    <source>
        <dbReference type="EMBL" id="SNT03963.1"/>
    </source>
</evidence>
<proteinExistence type="predicted"/>
<evidence type="ECO:0000313" key="2">
    <source>
        <dbReference type="Proteomes" id="UP000198432"/>
    </source>
</evidence>
<dbReference type="AlphaFoldDB" id="A0A239JF94"/>
<dbReference type="PANTHER" id="PTHR30619:SF1">
    <property type="entry name" value="RECOMBINATION PROTEIN 2"/>
    <property type="match status" value="1"/>
</dbReference>
<keyword evidence="2" id="KW-1185">Reference proteome</keyword>
<dbReference type="InterPro" id="IPR052159">
    <property type="entry name" value="Competence_DNA_uptake"/>
</dbReference>
<dbReference type="InterPro" id="IPR036866">
    <property type="entry name" value="RibonucZ/Hydroxyglut_hydro"/>
</dbReference>
<dbReference type="Proteomes" id="UP000198432">
    <property type="component" value="Unassembled WGS sequence"/>
</dbReference>
<dbReference type="OrthoDB" id="418728at2"/>
<evidence type="ECO:0008006" key="3">
    <source>
        <dbReference type="Google" id="ProtNLM"/>
    </source>
</evidence>
<sequence length="299" mass="34250">MVIIKSFSAGNGDMFYIKHGSSNFTIIDCCLSDENKKEIVEEIITEKKYKDITRFISTHPDEDHIQMLDYLDDEIGIQNFYCGKNETTKSKETPGFKRYCELRDSSKAFYIQKGSSRKWMNQDGKDSKGKNIGSSGNNILWPDVSDKDYKEALEKAKNGESPNNISCIIKYSMKGGVTAIWMGDLEKDFMEKIKDKVSLPKVNILFAPHHGRKSGKIPQEWLEAMDPDVIIKGEANSKDSDYASYPDHNKIHQNRAKDIIMECEEGKIHFYVSNENYCVDFLKNENKSSFNYYIGSLDV</sequence>
<organism evidence="1 2">
    <name type="scientific">Pontibacter ummariensis</name>
    <dbReference type="NCBI Taxonomy" id="1610492"/>
    <lineage>
        <taxon>Bacteria</taxon>
        <taxon>Pseudomonadati</taxon>
        <taxon>Bacteroidota</taxon>
        <taxon>Cytophagia</taxon>
        <taxon>Cytophagales</taxon>
        <taxon>Hymenobacteraceae</taxon>
        <taxon>Pontibacter</taxon>
    </lineage>
</organism>
<name>A0A239JF94_9BACT</name>
<accession>A0A239JF94</accession>
<dbReference type="EMBL" id="FZOQ01000021">
    <property type="protein sequence ID" value="SNT03963.1"/>
    <property type="molecule type" value="Genomic_DNA"/>
</dbReference>
<dbReference type="RefSeq" id="WP_089320875.1">
    <property type="nucleotide sequence ID" value="NZ_FZOQ01000021.1"/>
</dbReference>
<protein>
    <recommendedName>
        <fullName evidence="3">Metal-dependent hydrolase, beta-lactamase superfamily II</fullName>
    </recommendedName>
</protein>
<dbReference type="Gene3D" id="3.60.15.10">
    <property type="entry name" value="Ribonuclease Z/Hydroxyacylglutathione hydrolase-like"/>
    <property type="match status" value="1"/>
</dbReference>